<sequence>MSQLEQQMRHRDKEMVPRILVQAMFALMFASLALVAYAQWFNVPNRGVLVEAPVVQTLDIVMEGDRNGVYLVTTTDGNQIASSADEKGGFLGVIGRVIDRERFKQNVVGNPPFQVVRRENGNIAILDDATGLRVELIGYGQDNVAAFAGLLD</sequence>
<reference evidence="2 3" key="1">
    <citation type="submission" date="2016-10" db="EMBL/GenBank/DDBJ databases">
        <authorList>
            <person name="de Groot N.N."/>
        </authorList>
    </citation>
    <scope>NUCLEOTIDE SEQUENCE [LARGE SCALE GENOMIC DNA]</scope>
    <source>
        <strain evidence="2 3">DSM 29433</strain>
    </source>
</reference>
<dbReference type="NCBIfam" id="TIGR03054">
    <property type="entry name" value="photo_alph_chp1"/>
    <property type="match status" value="1"/>
</dbReference>
<name>A0A1I6MVZ1_9RHOB</name>
<dbReference type="EMBL" id="FOZM01000002">
    <property type="protein sequence ID" value="SFS19862.1"/>
    <property type="molecule type" value="Genomic_DNA"/>
</dbReference>
<evidence type="ECO:0000313" key="3">
    <source>
        <dbReference type="Proteomes" id="UP000198926"/>
    </source>
</evidence>
<keyword evidence="3" id="KW-1185">Reference proteome</keyword>
<feature type="transmembrane region" description="Helical" evidence="1">
    <location>
        <begin position="20"/>
        <end position="40"/>
    </location>
</feature>
<gene>
    <name evidence="2" type="ORF">SAMN05444714_2388</name>
</gene>
<protein>
    <submittedName>
        <fullName evidence="2">Putative photosynthetic complex assembly protein</fullName>
    </submittedName>
</protein>
<keyword evidence="1" id="KW-0472">Membrane</keyword>
<dbReference type="STRING" id="1123755.SAMN05444714_2388"/>
<proteinExistence type="predicted"/>
<keyword evidence="1" id="KW-0812">Transmembrane</keyword>
<accession>A0A1I6MVZ1</accession>
<evidence type="ECO:0000313" key="2">
    <source>
        <dbReference type="EMBL" id="SFS19862.1"/>
    </source>
</evidence>
<dbReference type="Proteomes" id="UP000198926">
    <property type="component" value="Unassembled WGS sequence"/>
</dbReference>
<dbReference type="AlphaFoldDB" id="A0A1I6MVZ1"/>
<organism evidence="2 3">
    <name type="scientific">Yoonia litorea</name>
    <dbReference type="NCBI Taxonomy" id="1123755"/>
    <lineage>
        <taxon>Bacteria</taxon>
        <taxon>Pseudomonadati</taxon>
        <taxon>Pseudomonadota</taxon>
        <taxon>Alphaproteobacteria</taxon>
        <taxon>Rhodobacterales</taxon>
        <taxon>Paracoccaceae</taxon>
        <taxon>Yoonia</taxon>
    </lineage>
</organism>
<evidence type="ECO:0000256" key="1">
    <source>
        <dbReference type="SAM" id="Phobius"/>
    </source>
</evidence>
<dbReference type="RefSeq" id="WP_090208701.1">
    <property type="nucleotide sequence ID" value="NZ_FOZM01000002.1"/>
</dbReference>
<keyword evidence="1" id="KW-1133">Transmembrane helix</keyword>
<dbReference type="OrthoDB" id="7848123at2"/>
<dbReference type="InterPro" id="IPR017495">
    <property type="entry name" value="PuhC"/>
</dbReference>